<evidence type="ECO:0000313" key="8">
    <source>
        <dbReference type="EMBL" id="EDV97932.1"/>
    </source>
</evidence>
<dbReference type="InterPro" id="IPR003591">
    <property type="entry name" value="Leu-rich_rpt_typical-subtyp"/>
</dbReference>
<dbReference type="SMART" id="SM00369">
    <property type="entry name" value="LRR_TYP"/>
    <property type="match status" value="10"/>
</dbReference>
<evidence type="ECO:0000256" key="2">
    <source>
        <dbReference type="ARBA" id="ARBA00022729"/>
    </source>
</evidence>
<feature type="signal peptide" evidence="6">
    <location>
        <begin position="1"/>
        <end position="30"/>
    </location>
</feature>
<dbReference type="STRING" id="7222.B4J163"/>
<dbReference type="OMA" id="RVMWLRN"/>
<name>B4J163_DROGR</name>
<dbReference type="EMBL" id="CH916366">
    <property type="protein sequence ID" value="EDV97932.1"/>
    <property type="molecule type" value="Genomic_DNA"/>
</dbReference>
<dbReference type="PRINTS" id="PR00019">
    <property type="entry name" value="LEURICHRPT"/>
</dbReference>
<dbReference type="OrthoDB" id="1055097at2759"/>
<dbReference type="GO" id="GO:0005886">
    <property type="term" value="C:plasma membrane"/>
    <property type="evidence" value="ECO:0007669"/>
    <property type="project" value="TreeGrafter"/>
</dbReference>
<dbReference type="HOGENOM" id="CLU_000288_18_6_1"/>
<dbReference type="FunCoup" id="B4J163">
    <property type="interactions" value="20"/>
</dbReference>
<dbReference type="InParanoid" id="B4J163"/>
<sequence>MQKLKEKLICNWVWSICIILIVSWASQTEALANCPPGCQCDDNTLVVQCGEGQLDVLPIALNPSIQRLVIKSNKIKTIDSSIQFYAELTFLDLSHNHLMTIPQRTFAYQKKLQEVHLNHNKIGQISNKTFMGLSAVTVLNLRGNLISELHQATFSPLLKIEELNLGENRIGYLDPKAFDGLKQLRILYLDDNALTSVPDPVIFQAMPSVAELYLGMNSLLSIQAAAFQDLKGLTRLELKGASLQNISHNSFLGLEELRILDLSDNRLAEIPTAGLSHLVRLEQLSLGQNDFELIGEGAFVGLKQLQRLDINGALKLKRIMTGAFAANGNLESLTLSSNKMLVEVQEGALSGLPHLRHVVLKANALTSLAEGLFPWKDLTTLDLSENPLSCDCRVMWLRNLLVAKNASQDQDQLTDQLLCEFPERLRGEPLKHLNPTLMGCSHSDPRKQALIGALLVGSAATITALALVLYRCRHKIREYLKGGLWGNSALGRKEREYQKTFCDEDYMSRLQHHPCSLGIHSTFPNTYTAPHQTTAAAAAAAHHHYGMCPMPINDLNSGDGQHKLQQLQVPAMSATLLHTEQKLNNNKALAGSIDDSANFVLHMKTATMNRDHQQQQQQQQLQQQQQQLPHQQQHPQQSKLNHYTKPQFLAATATVADSCYSYADVPLVHAPQQLRITHEHFKQRERDFDNENPLGEMMDPNYIYSNAHYSLPLEQMGRSKTPTPPPLPPALPLRNGLCATTGRRSLQHRPTPATNTLRQFTH</sequence>
<evidence type="ECO:0000256" key="1">
    <source>
        <dbReference type="ARBA" id="ARBA00022614"/>
    </source>
</evidence>
<reference evidence="8 9" key="1">
    <citation type="journal article" date="2007" name="Nature">
        <title>Evolution of genes and genomes on the Drosophila phylogeny.</title>
        <authorList>
            <consortium name="Drosophila 12 Genomes Consortium"/>
            <person name="Clark A.G."/>
            <person name="Eisen M.B."/>
            <person name="Smith D.R."/>
            <person name="Bergman C.M."/>
            <person name="Oliver B."/>
            <person name="Markow T.A."/>
            <person name="Kaufman T.C."/>
            <person name="Kellis M."/>
            <person name="Gelbart W."/>
            <person name="Iyer V.N."/>
            <person name="Pollard D.A."/>
            <person name="Sackton T.B."/>
            <person name="Larracuente A.M."/>
            <person name="Singh N.D."/>
            <person name="Abad J.P."/>
            <person name="Abt D.N."/>
            <person name="Adryan B."/>
            <person name="Aguade M."/>
            <person name="Akashi H."/>
            <person name="Anderson W.W."/>
            <person name="Aquadro C.F."/>
            <person name="Ardell D.H."/>
            <person name="Arguello R."/>
            <person name="Artieri C.G."/>
            <person name="Barbash D.A."/>
            <person name="Barker D."/>
            <person name="Barsanti P."/>
            <person name="Batterham P."/>
            <person name="Batzoglou S."/>
            <person name="Begun D."/>
            <person name="Bhutkar A."/>
            <person name="Blanco E."/>
            <person name="Bosak S.A."/>
            <person name="Bradley R.K."/>
            <person name="Brand A.D."/>
            <person name="Brent M.R."/>
            <person name="Brooks A.N."/>
            <person name="Brown R.H."/>
            <person name="Butlin R.K."/>
            <person name="Caggese C."/>
            <person name="Calvi B.R."/>
            <person name="Bernardo de Carvalho A."/>
            <person name="Caspi A."/>
            <person name="Castrezana S."/>
            <person name="Celniker S.E."/>
            <person name="Chang J.L."/>
            <person name="Chapple C."/>
            <person name="Chatterji S."/>
            <person name="Chinwalla A."/>
            <person name="Civetta A."/>
            <person name="Clifton S.W."/>
            <person name="Comeron J.M."/>
            <person name="Costello J.C."/>
            <person name="Coyne J.A."/>
            <person name="Daub J."/>
            <person name="David R.G."/>
            <person name="Delcher A.L."/>
            <person name="Delehaunty K."/>
            <person name="Do C.B."/>
            <person name="Ebling H."/>
            <person name="Edwards K."/>
            <person name="Eickbush T."/>
            <person name="Evans J.D."/>
            <person name="Filipski A."/>
            <person name="Findeiss S."/>
            <person name="Freyhult E."/>
            <person name="Fulton L."/>
            <person name="Fulton R."/>
            <person name="Garcia A.C."/>
            <person name="Gardiner A."/>
            <person name="Garfield D.A."/>
            <person name="Garvin B.E."/>
            <person name="Gibson G."/>
            <person name="Gilbert D."/>
            <person name="Gnerre S."/>
            <person name="Godfrey J."/>
            <person name="Good R."/>
            <person name="Gotea V."/>
            <person name="Gravely B."/>
            <person name="Greenberg A.J."/>
            <person name="Griffiths-Jones S."/>
            <person name="Gross S."/>
            <person name="Guigo R."/>
            <person name="Gustafson E.A."/>
            <person name="Haerty W."/>
            <person name="Hahn M.W."/>
            <person name="Halligan D.L."/>
            <person name="Halpern A.L."/>
            <person name="Halter G.M."/>
            <person name="Han M.V."/>
            <person name="Heger A."/>
            <person name="Hillier L."/>
            <person name="Hinrichs A.S."/>
            <person name="Holmes I."/>
            <person name="Hoskins R.A."/>
            <person name="Hubisz M.J."/>
            <person name="Hultmark D."/>
            <person name="Huntley M.A."/>
            <person name="Jaffe D.B."/>
            <person name="Jagadeeshan S."/>
            <person name="Jeck W.R."/>
            <person name="Johnson J."/>
            <person name="Jones C.D."/>
            <person name="Jordan W.C."/>
            <person name="Karpen G.H."/>
            <person name="Kataoka E."/>
            <person name="Keightley P.D."/>
            <person name="Kheradpour P."/>
            <person name="Kirkness E.F."/>
            <person name="Koerich L.B."/>
            <person name="Kristiansen K."/>
            <person name="Kudrna D."/>
            <person name="Kulathinal R.J."/>
            <person name="Kumar S."/>
            <person name="Kwok R."/>
            <person name="Lander E."/>
            <person name="Langley C.H."/>
            <person name="Lapoint R."/>
            <person name="Lazzaro B.P."/>
            <person name="Lee S.J."/>
            <person name="Levesque L."/>
            <person name="Li R."/>
            <person name="Lin C.F."/>
            <person name="Lin M.F."/>
            <person name="Lindblad-Toh K."/>
            <person name="Llopart A."/>
            <person name="Long M."/>
            <person name="Low L."/>
            <person name="Lozovsky E."/>
            <person name="Lu J."/>
            <person name="Luo M."/>
            <person name="Machado C.A."/>
            <person name="Makalowski W."/>
            <person name="Marzo M."/>
            <person name="Matsuda M."/>
            <person name="Matzkin L."/>
            <person name="McAllister B."/>
            <person name="McBride C.S."/>
            <person name="McKernan B."/>
            <person name="McKernan K."/>
            <person name="Mendez-Lago M."/>
            <person name="Minx P."/>
            <person name="Mollenhauer M.U."/>
            <person name="Montooth K."/>
            <person name="Mount S.M."/>
            <person name="Mu X."/>
            <person name="Myers E."/>
            <person name="Negre B."/>
            <person name="Newfeld S."/>
            <person name="Nielsen R."/>
            <person name="Noor M.A."/>
            <person name="O'Grady P."/>
            <person name="Pachter L."/>
            <person name="Papaceit M."/>
            <person name="Parisi M.J."/>
            <person name="Parisi M."/>
            <person name="Parts L."/>
            <person name="Pedersen J.S."/>
            <person name="Pesole G."/>
            <person name="Phillippy A.M."/>
            <person name="Ponting C.P."/>
            <person name="Pop M."/>
            <person name="Porcelli D."/>
            <person name="Powell J.R."/>
            <person name="Prohaska S."/>
            <person name="Pruitt K."/>
            <person name="Puig M."/>
            <person name="Quesneville H."/>
            <person name="Ram K.R."/>
            <person name="Rand D."/>
            <person name="Rasmussen M.D."/>
            <person name="Reed L.K."/>
            <person name="Reenan R."/>
            <person name="Reily A."/>
            <person name="Remington K.A."/>
            <person name="Rieger T.T."/>
            <person name="Ritchie M.G."/>
            <person name="Robin C."/>
            <person name="Rogers Y.H."/>
            <person name="Rohde C."/>
            <person name="Rozas J."/>
            <person name="Rubenfield M.J."/>
            <person name="Ruiz A."/>
            <person name="Russo S."/>
            <person name="Salzberg S.L."/>
            <person name="Sanchez-Gracia A."/>
            <person name="Saranga D.J."/>
            <person name="Sato H."/>
            <person name="Schaeffer S.W."/>
            <person name="Schatz M.C."/>
            <person name="Schlenke T."/>
            <person name="Schwartz R."/>
            <person name="Segarra C."/>
            <person name="Singh R.S."/>
            <person name="Sirot L."/>
            <person name="Sirota M."/>
            <person name="Sisneros N.B."/>
            <person name="Smith C.D."/>
            <person name="Smith T.F."/>
            <person name="Spieth J."/>
            <person name="Stage D.E."/>
            <person name="Stark A."/>
            <person name="Stephan W."/>
            <person name="Strausberg R.L."/>
            <person name="Strempel S."/>
            <person name="Sturgill D."/>
            <person name="Sutton G."/>
            <person name="Sutton G.G."/>
            <person name="Tao W."/>
            <person name="Teichmann S."/>
            <person name="Tobari Y.N."/>
            <person name="Tomimura Y."/>
            <person name="Tsolas J.M."/>
            <person name="Valente V.L."/>
            <person name="Venter E."/>
            <person name="Venter J.C."/>
            <person name="Vicario S."/>
            <person name="Vieira F.G."/>
            <person name="Vilella A.J."/>
            <person name="Villasante A."/>
            <person name="Walenz B."/>
            <person name="Wang J."/>
            <person name="Wasserman M."/>
            <person name="Watts T."/>
            <person name="Wilson D."/>
            <person name="Wilson R.K."/>
            <person name="Wing R.A."/>
            <person name="Wolfner M.F."/>
            <person name="Wong A."/>
            <person name="Wong G.K."/>
            <person name="Wu C.I."/>
            <person name="Wu G."/>
            <person name="Yamamoto D."/>
            <person name="Yang H.P."/>
            <person name="Yang S.P."/>
            <person name="Yorke J.A."/>
            <person name="Yoshida K."/>
            <person name="Zdobnov E."/>
            <person name="Zhang P."/>
            <person name="Zhang Y."/>
            <person name="Zimin A.V."/>
            <person name="Baldwin J."/>
            <person name="Abdouelleil A."/>
            <person name="Abdulkadir J."/>
            <person name="Abebe A."/>
            <person name="Abera B."/>
            <person name="Abreu J."/>
            <person name="Acer S.C."/>
            <person name="Aftuck L."/>
            <person name="Alexander A."/>
            <person name="An P."/>
            <person name="Anderson E."/>
            <person name="Anderson S."/>
            <person name="Arachi H."/>
            <person name="Azer M."/>
            <person name="Bachantsang P."/>
            <person name="Barry A."/>
            <person name="Bayul T."/>
            <person name="Berlin A."/>
            <person name="Bessette D."/>
            <person name="Bloom T."/>
            <person name="Blye J."/>
            <person name="Boguslavskiy L."/>
            <person name="Bonnet C."/>
            <person name="Boukhgalter B."/>
            <person name="Bourzgui I."/>
            <person name="Brown A."/>
            <person name="Cahill P."/>
            <person name="Channer S."/>
            <person name="Cheshatsang Y."/>
            <person name="Chuda L."/>
            <person name="Citroen M."/>
            <person name="Collymore A."/>
            <person name="Cooke P."/>
            <person name="Costello M."/>
            <person name="D'Aco K."/>
            <person name="Daza R."/>
            <person name="De Haan G."/>
            <person name="DeGray S."/>
            <person name="DeMaso C."/>
            <person name="Dhargay N."/>
            <person name="Dooley K."/>
            <person name="Dooley E."/>
            <person name="Doricent M."/>
            <person name="Dorje P."/>
            <person name="Dorjee K."/>
            <person name="Dupes A."/>
            <person name="Elong R."/>
            <person name="Falk J."/>
            <person name="Farina A."/>
            <person name="Faro S."/>
            <person name="Ferguson D."/>
            <person name="Fisher S."/>
            <person name="Foley C.D."/>
            <person name="Franke A."/>
            <person name="Friedrich D."/>
            <person name="Gadbois L."/>
            <person name="Gearin G."/>
            <person name="Gearin C.R."/>
            <person name="Giannoukos G."/>
            <person name="Goode T."/>
            <person name="Graham J."/>
            <person name="Grandbois E."/>
            <person name="Grewal S."/>
            <person name="Gyaltsen K."/>
            <person name="Hafez N."/>
            <person name="Hagos B."/>
            <person name="Hall J."/>
            <person name="Henson C."/>
            <person name="Hollinger A."/>
            <person name="Honan T."/>
            <person name="Huard M.D."/>
            <person name="Hughes L."/>
            <person name="Hurhula B."/>
            <person name="Husby M.E."/>
            <person name="Kamat A."/>
            <person name="Kanga B."/>
            <person name="Kashin S."/>
            <person name="Khazanovich D."/>
            <person name="Kisner P."/>
            <person name="Lance K."/>
            <person name="Lara M."/>
            <person name="Lee W."/>
            <person name="Lennon N."/>
            <person name="Letendre F."/>
            <person name="LeVine R."/>
            <person name="Lipovsky A."/>
            <person name="Liu X."/>
            <person name="Liu J."/>
            <person name="Liu S."/>
            <person name="Lokyitsang T."/>
            <person name="Lokyitsang Y."/>
            <person name="Lubonja R."/>
            <person name="Lui A."/>
            <person name="MacDonald P."/>
            <person name="Magnisalis V."/>
            <person name="Maru K."/>
            <person name="Matthews C."/>
            <person name="McCusker W."/>
            <person name="McDonough S."/>
            <person name="Mehta T."/>
            <person name="Meldrim J."/>
            <person name="Meneus L."/>
            <person name="Mihai O."/>
            <person name="Mihalev A."/>
            <person name="Mihova T."/>
            <person name="Mittelman R."/>
            <person name="Mlenga V."/>
            <person name="Montmayeur A."/>
            <person name="Mulrain L."/>
            <person name="Navidi A."/>
            <person name="Naylor J."/>
            <person name="Negash T."/>
            <person name="Nguyen T."/>
            <person name="Nguyen N."/>
            <person name="Nicol R."/>
            <person name="Norbu C."/>
            <person name="Norbu N."/>
            <person name="Novod N."/>
            <person name="O'Neill B."/>
            <person name="Osman S."/>
            <person name="Markiewicz E."/>
            <person name="Oyono O.L."/>
            <person name="Patti C."/>
            <person name="Phunkhang P."/>
            <person name="Pierre F."/>
            <person name="Priest M."/>
            <person name="Raghuraman S."/>
            <person name="Rege F."/>
            <person name="Reyes R."/>
            <person name="Rise C."/>
            <person name="Rogov P."/>
            <person name="Ross K."/>
            <person name="Ryan E."/>
            <person name="Settipalli S."/>
            <person name="Shea T."/>
            <person name="Sherpa N."/>
            <person name="Shi L."/>
            <person name="Shih D."/>
            <person name="Sparrow T."/>
            <person name="Spaulding J."/>
            <person name="Stalker J."/>
            <person name="Stange-Thomann N."/>
            <person name="Stavropoulos S."/>
            <person name="Stone C."/>
            <person name="Strader C."/>
            <person name="Tesfaye S."/>
            <person name="Thomson T."/>
            <person name="Thoulutsang Y."/>
            <person name="Thoulutsang D."/>
            <person name="Topham K."/>
            <person name="Topping I."/>
            <person name="Tsamla T."/>
            <person name="Vassiliev H."/>
            <person name="Vo A."/>
            <person name="Wangchuk T."/>
            <person name="Wangdi T."/>
            <person name="Weiand M."/>
            <person name="Wilkinson J."/>
            <person name="Wilson A."/>
            <person name="Yadav S."/>
            <person name="Young G."/>
            <person name="Yu Q."/>
            <person name="Zembek L."/>
            <person name="Zhong D."/>
            <person name="Zimmer A."/>
            <person name="Zwirko Z."/>
            <person name="Jaffe D.B."/>
            <person name="Alvarez P."/>
            <person name="Brockman W."/>
            <person name="Butler J."/>
            <person name="Chin C."/>
            <person name="Gnerre S."/>
            <person name="Grabherr M."/>
            <person name="Kleber M."/>
            <person name="Mauceli E."/>
            <person name="MacCallum I."/>
        </authorList>
    </citation>
    <scope>NUCLEOTIDE SEQUENCE [LARGE SCALE GENOMIC DNA]</scope>
    <source>
        <strain evidence="9">Tucson 15287-2541.00</strain>
    </source>
</reference>
<dbReference type="PANTHER" id="PTHR24369:SF210">
    <property type="entry name" value="CHAOPTIN-RELATED"/>
    <property type="match status" value="1"/>
</dbReference>
<keyword evidence="5" id="KW-0812">Transmembrane</keyword>
<proteinExistence type="predicted"/>
<evidence type="ECO:0000259" key="7">
    <source>
        <dbReference type="SMART" id="SM00082"/>
    </source>
</evidence>
<dbReference type="InterPro" id="IPR050541">
    <property type="entry name" value="LRR_TM_domain-containing"/>
</dbReference>
<dbReference type="SUPFAM" id="SSF52058">
    <property type="entry name" value="L domain-like"/>
    <property type="match status" value="1"/>
</dbReference>
<feature type="region of interest" description="Disordered" evidence="4">
    <location>
        <begin position="609"/>
        <end position="638"/>
    </location>
</feature>
<gene>
    <name evidence="8" type="primary">Dgri\GH17150</name>
    <name evidence="8" type="ORF">Dgri_GH17150</name>
</gene>
<protein>
    <submittedName>
        <fullName evidence="8">GH17150</fullName>
    </submittedName>
</protein>
<dbReference type="FunFam" id="3.80.10.10:FF:000611">
    <property type="entry name" value="Capricious, isoform E"/>
    <property type="match status" value="1"/>
</dbReference>
<dbReference type="Pfam" id="PF13855">
    <property type="entry name" value="LRR_8"/>
    <property type="match status" value="3"/>
</dbReference>
<dbReference type="PROSITE" id="PS51450">
    <property type="entry name" value="LRR"/>
    <property type="match status" value="3"/>
</dbReference>
<dbReference type="eggNOG" id="KOG0619">
    <property type="taxonomic scope" value="Eukaryota"/>
</dbReference>
<keyword evidence="2 6" id="KW-0732">Signal</keyword>
<organism evidence="9">
    <name type="scientific">Drosophila grimshawi</name>
    <name type="common">Hawaiian fruit fly</name>
    <name type="synonym">Idiomyia grimshawi</name>
    <dbReference type="NCBI Taxonomy" id="7222"/>
    <lineage>
        <taxon>Eukaryota</taxon>
        <taxon>Metazoa</taxon>
        <taxon>Ecdysozoa</taxon>
        <taxon>Arthropoda</taxon>
        <taxon>Hexapoda</taxon>
        <taxon>Insecta</taxon>
        <taxon>Pterygota</taxon>
        <taxon>Neoptera</taxon>
        <taxon>Endopterygota</taxon>
        <taxon>Diptera</taxon>
        <taxon>Brachycera</taxon>
        <taxon>Muscomorpha</taxon>
        <taxon>Ephydroidea</taxon>
        <taxon>Drosophilidae</taxon>
        <taxon>Drosophila</taxon>
        <taxon>Hawaiian Drosophila</taxon>
    </lineage>
</organism>
<dbReference type="Gene3D" id="3.80.10.10">
    <property type="entry name" value="Ribonuclease Inhibitor"/>
    <property type="match status" value="2"/>
</dbReference>
<evidence type="ECO:0000256" key="6">
    <source>
        <dbReference type="SAM" id="SignalP"/>
    </source>
</evidence>
<feature type="domain" description="LRRCT" evidence="7">
    <location>
        <begin position="386"/>
        <end position="441"/>
    </location>
</feature>
<dbReference type="PhylomeDB" id="B4J163"/>
<dbReference type="InterPro" id="IPR032675">
    <property type="entry name" value="LRR_dom_sf"/>
</dbReference>
<evidence type="ECO:0000313" key="9">
    <source>
        <dbReference type="Proteomes" id="UP000001070"/>
    </source>
</evidence>
<dbReference type="Proteomes" id="UP000001070">
    <property type="component" value="Unassembled WGS sequence"/>
</dbReference>
<keyword evidence="1" id="KW-0433">Leucine-rich repeat</keyword>
<dbReference type="InterPro" id="IPR000483">
    <property type="entry name" value="Cys-rich_flank_reg_C"/>
</dbReference>
<dbReference type="InterPro" id="IPR001611">
    <property type="entry name" value="Leu-rich_rpt"/>
</dbReference>
<dbReference type="FunFam" id="3.80.10.10:FF:000563">
    <property type="entry name" value="Capricious, isoform D"/>
    <property type="match status" value="1"/>
</dbReference>
<feature type="chain" id="PRO_5002811438" evidence="6">
    <location>
        <begin position="31"/>
        <end position="762"/>
    </location>
</feature>
<evidence type="ECO:0000256" key="4">
    <source>
        <dbReference type="SAM" id="MobiDB-lite"/>
    </source>
</evidence>
<evidence type="ECO:0000256" key="3">
    <source>
        <dbReference type="ARBA" id="ARBA00022737"/>
    </source>
</evidence>
<feature type="compositionally biased region" description="Low complexity" evidence="4">
    <location>
        <begin position="614"/>
        <end position="637"/>
    </location>
</feature>
<feature type="transmembrane region" description="Helical" evidence="5">
    <location>
        <begin position="449"/>
        <end position="470"/>
    </location>
</feature>
<dbReference type="KEGG" id="dgr:6558206"/>
<evidence type="ECO:0000256" key="5">
    <source>
        <dbReference type="SAM" id="Phobius"/>
    </source>
</evidence>
<keyword evidence="5" id="KW-1133">Transmembrane helix</keyword>
<accession>B4J163</accession>
<keyword evidence="5" id="KW-0472">Membrane</keyword>
<keyword evidence="3" id="KW-0677">Repeat</keyword>
<dbReference type="PANTHER" id="PTHR24369">
    <property type="entry name" value="ANTIGEN BSP, PUTATIVE-RELATED"/>
    <property type="match status" value="1"/>
</dbReference>
<dbReference type="SMART" id="SM00082">
    <property type="entry name" value="LRRCT"/>
    <property type="match status" value="1"/>
</dbReference>
<keyword evidence="9" id="KW-1185">Reference proteome</keyword>
<dbReference type="AlphaFoldDB" id="B4J163"/>